<accession>A0A5D0MJ12</accession>
<sequence length="251" mass="30040">MNIKNYIFNLIEDYRLTHTKNRRKILIESWDKVSSYIKKNPDNLDYKEIINIVSEYLSMVHDYGLLEKGDLFDLNKLYRKKDLGANFDYNPMDKNLKIFGNREFFIYLSKLFYNIVKSEDYFKKIKKDDSKENIIEFTVSLKKDKKNNDKKRKIDLENLLAVQFIKWKPGKKNISWVKLYSILEINEFDADSIEGYDFVKFPEKNNDQLWAFTIKNDIDEIVQFTAALSDENILFVSKKDLDQLKRDTKDV</sequence>
<name>A0A5D0MJ12_9BACT</name>
<reference evidence="1" key="1">
    <citation type="submission" date="2019-08" db="EMBL/GenBank/DDBJ databases">
        <title>Genomic characterization of a novel candidate phylum (ARYD3) from a high temperature, high salinity tertiary oil reservoir in north central Oklahoma, USA.</title>
        <authorList>
            <person name="Youssef N.H."/>
            <person name="Yadav A."/>
            <person name="Elshahed M.S."/>
        </authorList>
    </citation>
    <scope>NUCLEOTIDE SEQUENCE [LARGE SCALE GENOMIC DNA]</scope>
    <source>
        <strain evidence="1">ARYD3</strain>
    </source>
</reference>
<dbReference type="EMBL" id="VSIX01000032">
    <property type="protein sequence ID" value="TYB31603.1"/>
    <property type="molecule type" value="Genomic_DNA"/>
</dbReference>
<evidence type="ECO:0000313" key="2">
    <source>
        <dbReference type="Proteomes" id="UP000324143"/>
    </source>
</evidence>
<dbReference type="Proteomes" id="UP000324143">
    <property type="component" value="Unassembled WGS sequence"/>
</dbReference>
<dbReference type="AlphaFoldDB" id="A0A5D0MJ12"/>
<organism evidence="1 2">
    <name type="scientific">Candidatus Mcinerneyibacterium aminivorans</name>
    <dbReference type="NCBI Taxonomy" id="2703815"/>
    <lineage>
        <taxon>Bacteria</taxon>
        <taxon>Candidatus Macinerneyibacteriota</taxon>
        <taxon>Candidatus Mcinerneyibacteria</taxon>
        <taxon>Candidatus Mcinerneyibacteriales</taxon>
        <taxon>Candidatus Mcinerneyibacteriaceae</taxon>
        <taxon>Candidatus Mcinerneyibacterium</taxon>
    </lineage>
</organism>
<proteinExistence type="predicted"/>
<evidence type="ECO:0000313" key="1">
    <source>
        <dbReference type="EMBL" id="TYB31603.1"/>
    </source>
</evidence>
<protein>
    <submittedName>
        <fullName evidence="1">Uncharacterized protein</fullName>
    </submittedName>
</protein>
<gene>
    <name evidence="1" type="ORF">FXF47_03130</name>
</gene>
<keyword evidence="2" id="KW-1185">Reference proteome</keyword>
<comment type="caution">
    <text evidence="1">The sequence shown here is derived from an EMBL/GenBank/DDBJ whole genome shotgun (WGS) entry which is preliminary data.</text>
</comment>